<gene>
    <name evidence="6" type="ORF">ORJ04_02215</name>
</gene>
<dbReference type="Gene3D" id="3.60.130.10">
    <property type="entry name" value="Clavaminate synthase-like"/>
    <property type="match status" value="1"/>
</dbReference>
<evidence type="ECO:0000256" key="3">
    <source>
        <dbReference type="ARBA" id="ARBA00023194"/>
    </source>
</evidence>
<dbReference type="Proteomes" id="UP001231109">
    <property type="component" value="Unassembled WGS sequence"/>
</dbReference>
<dbReference type="PANTHER" id="PTHR10696:SF56">
    <property type="entry name" value="TAUD_TFDA-LIKE DOMAIN-CONTAINING PROTEIN"/>
    <property type="match status" value="1"/>
</dbReference>
<evidence type="ECO:0000259" key="5">
    <source>
        <dbReference type="Pfam" id="PF02668"/>
    </source>
</evidence>
<evidence type="ECO:0000313" key="7">
    <source>
        <dbReference type="Proteomes" id="UP001231109"/>
    </source>
</evidence>
<reference evidence="6 7" key="1">
    <citation type="submission" date="2022-11" db="EMBL/GenBank/DDBJ databases">
        <title>Viruses from the air-sea interface of a natural surface slick.</title>
        <authorList>
            <person name="Rahlff J."/>
            <person name="Holmfeldt K."/>
        </authorList>
    </citation>
    <scope>NUCLEOTIDE SEQUENCE [LARGE SCALE GENOMIC DNA]</scope>
    <source>
        <strain evidence="6 7">SMS4</strain>
    </source>
</reference>
<organism evidence="6 7">
    <name type="scientific">Rheinheimera baltica</name>
    <dbReference type="NCBI Taxonomy" id="67576"/>
    <lineage>
        <taxon>Bacteria</taxon>
        <taxon>Pseudomonadati</taxon>
        <taxon>Pseudomonadota</taxon>
        <taxon>Gammaproteobacteria</taxon>
        <taxon>Chromatiales</taxon>
        <taxon>Chromatiaceae</taxon>
        <taxon>Rheinheimera</taxon>
    </lineage>
</organism>
<dbReference type="InterPro" id="IPR042098">
    <property type="entry name" value="TauD-like_sf"/>
</dbReference>
<feature type="region of interest" description="Disordered" evidence="4">
    <location>
        <begin position="1"/>
        <end position="20"/>
    </location>
</feature>
<dbReference type="InterPro" id="IPR003819">
    <property type="entry name" value="TauD/TfdA-like"/>
</dbReference>
<keyword evidence="6" id="KW-0223">Dioxygenase</keyword>
<dbReference type="Pfam" id="PF02668">
    <property type="entry name" value="TauD"/>
    <property type="match status" value="1"/>
</dbReference>
<accession>A0ABT9HV91</accession>
<name>A0ABT9HV91_9GAMM</name>
<proteinExistence type="predicted"/>
<evidence type="ECO:0000256" key="4">
    <source>
        <dbReference type="SAM" id="MobiDB-lite"/>
    </source>
</evidence>
<evidence type="ECO:0000256" key="2">
    <source>
        <dbReference type="ARBA" id="ARBA00023002"/>
    </source>
</evidence>
<comment type="cofactor">
    <cofactor evidence="1">
        <name>Fe(2+)</name>
        <dbReference type="ChEBI" id="CHEBI:29033"/>
    </cofactor>
</comment>
<keyword evidence="7" id="KW-1185">Reference proteome</keyword>
<keyword evidence="2" id="KW-0560">Oxidoreductase</keyword>
<dbReference type="GO" id="GO:0051213">
    <property type="term" value="F:dioxygenase activity"/>
    <property type="evidence" value="ECO:0007669"/>
    <property type="project" value="UniProtKB-KW"/>
</dbReference>
<comment type="caution">
    <text evidence="6">The sequence shown here is derived from an EMBL/GenBank/DDBJ whole genome shotgun (WGS) entry which is preliminary data.</text>
</comment>
<evidence type="ECO:0000256" key="1">
    <source>
        <dbReference type="ARBA" id="ARBA00001954"/>
    </source>
</evidence>
<protein>
    <submittedName>
        <fullName evidence="6">TauD/TfdA family dioxygenase</fullName>
    </submittedName>
</protein>
<feature type="domain" description="TauD/TfdA-like" evidence="5">
    <location>
        <begin position="57"/>
        <end position="333"/>
    </location>
</feature>
<dbReference type="SUPFAM" id="SSF51197">
    <property type="entry name" value="Clavaminate synthase-like"/>
    <property type="match status" value="1"/>
</dbReference>
<dbReference type="EMBL" id="JAPJDZ010000003">
    <property type="protein sequence ID" value="MDP5134760.1"/>
    <property type="molecule type" value="Genomic_DNA"/>
</dbReference>
<dbReference type="PANTHER" id="PTHR10696">
    <property type="entry name" value="GAMMA-BUTYROBETAINE HYDROXYLASE-RELATED"/>
    <property type="match status" value="1"/>
</dbReference>
<evidence type="ECO:0000313" key="6">
    <source>
        <dbReference type="EMBL" id="MDP5134760.1"/>
    </source>
</evidence>
<keyword evidence="3" id="KW-0045">Antibiotic biosynthesis</keyword>
<sequence>MVSWKDKAKKGCGREESSAGKKPVLSDIAGLTIQNGQVVTLKSHNRASSVISLVANFKDELRDILAKHGAVLLRGFRVESSNVLPSVVRSFGESPFDNQEETSPRTHLGQGMFTSTEYPNEYAIEFHNECSYQNHVPQFIFMICMQAAPYGGCTRLSSCADILRQFPEALLNRFRQHGYIYERNYLPNTGLSWQQSLSVTNLNELKRYCDQENIELQVTDNGHVRTRQKRPCVALHPDTGNALWLNHSLFFHHLSIPNEYRQSMGTLTQMRFPFDTRYGDGQAIDVETIELIKSLYEKHAISIQWRPGDILIFDNLSMAHAREPFEGARELHLVMAKSIAWKDMDTNQDREISVCT</sequence>
<dbReference type="RefSeq" id="WP_305973498.1">
    <property type="nucleotide sequence ID" value="NZ_JAPJDZ010000003.1"/>
</dbReference>
<dbReference type="InterPro" id="IPR050411">
    <property type="entry name" value="AlphaKG_dependent_hydroxylases"/>
</dbReference>